<dbReference type="SUPFAM" id="SSF55136">
    <property type="entry name" value="Probable bacterial effector-binding domain"/>
    <property type="match status" value="1"/>
</dbReference>
<evidence type="ECO:0000256" key="2">
    <source>
        <dbReference type="ARBA" id="ARBA00023125"/>
    </source>
</evidence>
<keyword evidence="1" id="KW-0805">Transcription regulation</keyword>
<dbReference type="SMART" id="SM00871">
    <property type="entry name" value="AraC_E_bind"/>
    <property type="match status" value="1"/>
</dbReference>
<organism evidence="5 6">
    <name type="scientific">Dickeya zeae</name>
    <dbReference type="NCBI Taxonomy" id="204042"/>
    <lineage>
        <taxon>Bacteria</taxon>
        <taxon>Pseudomonadati</taxon>
        <taxon>Pseudomonadota</taxon>
        <taxon>Gammaproteobacteria</taxon>
        <taxon>Enterobacterales</taxon>
        <taxon>Pectobacteriaceae</taxon>
        <taxon>Dickeya</taxon>
    </lineage>
</organism>
<dbReference type="Pfam" id="PF06445">
    <property type="entry name" value="GyrI-like"/>
    <property type="match status" value="1"/>
</dbReference>
<dbReference type="SMART" id="SM00342">
    <property type="entry name" value="HTH_ARAC"/>
    <property type="match status" value="1"/>
</dbReference>
<dbReference type="InterPro" id="IPR020449">
    <property type="entry name" value="Tscrpt_reg_AraC-type_HTH"/>
</dbReference>
<dbReference type="PROSITE" id="PS00041">
    <property type="entry name" value="HTH_ARAC_FAMILY_1"/>
    <property type="match status" value="1"/>
</dbReference>
<dbReference type="Gene3D" id="3.20.80.10">
    <property type="entry name" value="Regulatory factor, effector binding domain"/>
    <property type="match status" value="1"/>
</dbReference>
<dbReference type="InterPro" id="IPR010499">
    <property type="entry name" value="AraC_E-bd"/>
</dbReference>
<dbReference type="Pfam" id="PF12833">
    <property type="entry name" value="HTH_18"/>
    <property type="match status" value="1"/>
</dbReference>
<protein>
    <submittedName>
        <fullName evidence="5">Helix-turn-helix domain-containing protein</fullName>
    </submittedName>
</protein>
<dbReference type="InterPro" id="IPR050908">
    <property type="entry name" value="SmbC-like"/>
</dbReference>
<dbReference type="SUPFAM" id="SSF46689">
    <property type="entry name" value="Homeodomain-like"/>
    <property type="match status" value="2"/>
</dbReference>
<proteinExistence type="predicted"/>
<evidence type="ECO:0000256" key="3">
    <source>
        <dbReference type="ARBA" id="ARBA00023163"/>
    </source>
</evidence>
<evidence type="ECO:0000313" key="5">
    <source>
        <dbReference type="EMBL" id="QYM90453.1"/>
    </source>
</evidence>
<dbReference type="PANTHER" id="PTHR40055:SF1">
    <property type="entry name" value="TRANSCRIPTIONAL REGULATOR YGIV-RELATED"/>
    <property type="match status" value="1"/>
</dbReference>
<keyword evidence="6" id="KW-1185">Reference proteome</keyword>
<dbReference type="InterPro" id="IPR011256">
    <property type="entry name" value="Reg_factor_effector_dom_sf"/>
</dbReference>
<feature type="domain" description="HTH araC/xylS-type" evidence="4">
    <location>
        <begin position="14"/>
        <end position="113"/>
    </location>
</feature>
<evidence type="ECO:0000313" key="6">
    <source>
        <dbReference type="Proteomes" id="UP000824976"/>
    </source>
</evidence>
<keyword evidence="3" id="KW-0804">Transcription</keyword>
<sequence length="299" mass="34701">MCDNKTDSYARRFKQVFDYIDCHLDDTLLLEKLSEVAHFSPFHFHRQFCSYCGMPPGRYIQMMRLKRASYRLAFNPLEKITDIAFDAGFQHSESFSRAFRQMFGLSPTQFRQQPPWVDWHKRISEPYKARRQTMQGQVKIINFPATSVAMLTHYGQPELINETAARFIQWRKTSGYSPVASSQTYGIAPHDPTLTAPDEFEFHICGTVTSPIAEDNRFGVINSAIPAGRCAMLRHQGSHDALTELAKTLYRDWLPESGEELRDFPLFFHYHNFVHEVAEHELLTDIYLPLNTQHGTDRE</sequence>
<dbReference type="InterPro" id="IPR009057">
    <property type="entry name" value="Homeodomain-like_sf"/>
</dbReference>
<dbReference type="EMBL" id="CP040817">
    <property type="protein sequence ID" value="QYM90453.1"/>
    <property type="molecule type" value="Genomic_DNA"/>
</dbReference>
<dbReference type="InterPro" id="IPR018062">
    <property type="entry name" value="HTH_AraC-typ_CS"/>
</dbReference>
<dbReference type="InterPro" id="IPR018060">
    <property type="entry name" value="HTH_AraC"/>
</dbReference>
<evidence type="ECO:0000256" key="1">
    <source>
        <dbReference type="ARBA" id="ARBA00023015"/>
    </source>
</evidence>
<dbReference type="RefSeq" id="WP_220177596.1">
    <property type="nucleotide sequence ID" value="NZ_CP040817.1"/>
</dbReference>
<dbReference type="Proteomes" id="UP000824976">
    <property type="component" value="Chromosome"/>
</dbReference>
<evidence type="ECO:0000259" key="4">
    <source>
        <dbReference type="PROSITE" id="PS01124"/>
    </source>
</evidence>
<dbReference type="Gene3D" id="1.10.10.60">
    <property type="entry name" value="Homeodomain-like"/>
    <property type="match status" value="2"/>
</dbReference>
<name>A0ABX8VT44_9GAMM</name>
<dbReference type="PRINTS" id="PR00032">
    <property type="entry name" value="HTHARAC"/>
</dbReference>
<gene>
    <name evidence="5" type="ORF">FGI21_00485</name>
</gene>
<dbReference type="PANTHER" id="PTHR40055">
    <property type="entry name" value="TRANSCRIPTIONAL REGULATOR YGIV-RELATED"/>
    <property type="match status" value="1"/>
</dbReference>
<reference evidence="5 6" key="1">
    <citation type="submission" date="2019-06" db="EMBL/GenBank/DDBJ databases">
        <title>Complete genome of Dickeya zeae PL65.</title>
        <authorList>
            <person name="Boluk G."/>
            <person name="Arif M."/>
        </authorList>
    </citation>
    <scope>NUCLEOTIDE SEQUENCE [LARGE SCALE GENOMIC DNA]</scope>
    <source>
        <strain evidence="5 6">PL65</strain>
    </source>
</reference>
<accession>A0ABX8VT44</accession>
<dbReference type="InterPro" id="IPR029442">
    <property type="entry name" value="GyrI-like"/>
</dbReference>
<dbReference type="PROSITE" id="PS01124">
    <property type="entry name" value="HTH_ARAC_FAMILY_2"/>
    <property type="match status" value="1"/>
</dbReference>
<keyword evidence="2" id="KW-0238">DNA-binding</keyword>